<proteinExistence type="predicted"/>
<accession>A0A086B9N6</accession>
<protein>
    <recommendedName>
        <fullName evidence="3">DUF4861 domain-containing protein</fullName>
    </recommendedName>
</protein>
<evidence type="ECO:0008006" key="3">
    <source>
        <dbReference type="Google" id="ProtNLM"/>
    </source>
</evidence>
<comment type="caution">
    <text evidence="1">The sequence shown here is derived from an EMBL/GenBank/DDBJ whole genome shotgun (WGS) entry which is preliminary data.</text>
</comment>
<dbReference type="RefSeq" id="WP_034685390.1">
    <property type="nucleotide sequence ID" value="NZ_CP023049.2"/>
</dbReference>
<dbReference type="STRING" id="558152.IQ37_12065"/>
<evidence type="ECO:0000313" key="1">
    <source>
        <dbReference type="EMBL" id="KFF25650.1"/>
    </source>
</evidence>
<dbReference type="AlphaFoldDB" id="A0A086B9N6"/>
<dbReference type="Pfam" id="PF16153">
    <property type="entry name" value="DUF4861"/>
    <property type="match status" value="1"/>
</dbReference>
<dbReference type="InterPro" id="IPR032342">
    <property type="entry name" value="DUF4861"/>
</dbReference>
<dbReference type="OrthoDB" id="9800230at2"/>
<name>A0A086B9N6_9FLAO</name>
<organism evidence="1 2">
    <name type="scientific">Chryseobacterium piperi</name>
    <dbReference type="NCBI Taxonomy" id="558152"/>
    <lineage>
        <taxon>Bacteria</taxon>
        <taxon>Pseudomonadati</taxon>
        <taxon>Bacteroidota</taxon>
        <taxon>Flavobacteriia</taxon>
        <taxon>Flavobacteriales</taxon>
        <taxon>Weeksellaceae</taxon>
        <taxon>Chryseobacterium group</taxon>
        <taxon>Chryseobacterium</taxon>
    </lineage>
</organism>
<dbReference type="eggNOG" id="COG4677">
    <property type="taxonomic scope" value="Bacteria"/>
</dbReference>
<dbReference type="Proteomes" id="UP000028709">
    <property type="component" value="Unassembled WGS sequence"/>
</dbReference>
<sequence>MSTIMNLCSLLIGVLYSAQTLLGIELVNTMPVSRFNQAVEIPLEKLQHLKESTTFVIKDIAGNELPYQWVYQGNKKPQHLLLIADFTPKEIKKIYFSKLTPGPIPSRVSAQQIPERYDDFAWENDKVAFRVYGKALEKKPDENGYGMDVWAKRTSALVVARWYKNADYHTDHGEGLDFFKVGHSLGAGDSLPVINDSLTYLGNYTQYRVLDKGPLRTSFQLFYPPKKINNQSMGLVKTVSLDAGSQLNKVQLEYLLDKSVKLPVFVGLVHWNGKGTKTITDHYVSYWPEADKKNGSIGTAVLFESSSNNFIDRFQHLGNQVQAENKHKITYFAGAAWDKAQEIQSAEDWNSYLKSYGQSLQNPIIINIISLNQKR</sequence>
<evidence type="ECO:0000313" key="2">
    <source>
        <dbReference type="Proteomes" id="UP000028709"/>
    </source>
</evidence>
<gene>
    <name evidence="1" type="ORF">IQ37_12065</name>
</gene>
<dbReference type="KEGG" id="cpip:CJF12_04370"/>
<reference evidence="1 2" key="1">
    <citation type="submission" date="2014-07" db="EMBL/GenBank/DDBJ databases">
        <title>Genome of Chryseobacterium piperi CTM.</title>
        <authorList>
            <person name="Pipes S.E."/>
            <person name="Stropko S.J."/>
            <person name="Newman J.D."/>
        </authorList>
    </citation>
    <scope>NUCLEOTIDE SEQUENCE [LARGE SCALE GENOMIC DNA]</scope>
    <source>
        <strain evidence="1 2">CTM</strain>
    </source>
</reference>
<dbReference type="EMBL" id="JPRJ01000021">
    <property type="protein sequence ID" value="KFF25650.1"/>
    <property type="molecule type" value="Genomic_DNA"/>
</dbReference>
<keyword evidence="2" id="KW-1185">Reference proteome</keyword>